<keyword evidence="5" id="KW-0813">Transport</keyword>
<dbReference type="GO" id="GO:0034706">
    <property type="term" value="C:sodium channel complex"/>
    <property type="evidence" value="ECO:0007669"/>
    <property type="project" value="UniProtKB-ARBA"/>
</dbReference>
<evidence type="ECO:0000256" key="2">
    <source>
        <dbReference type="ARBA" id="ARBA00004230"/>
    </source>
</evidence>
<keyword evidence="6" id="KW-0894">Sodium channel</keyword>
<comment type="subcellular location">
    <subcellularLocation>
        <location evidence="3">Apical cell membrane</location>
        <topology evidence="3">Multi-pass membrane protein</topology>
    </subcellularLocation>
    <subcellularLocation>
        <location evidence="2">Cell projection</location>
        <location evidence="2">Cilium</location>
        <location evidence="2">Flagellum</location>
    </subcellularLocation>
    <subcellularLocation>
        <location evidence="4">Cytoplasmic granule</location>
    </subcellularLocation>
    <subcellularLocation>
        <location evidence="1">Cytoplasmic vesicle</location>
        <location evidence="1">Secretory vesicle</location>
        <location evidence="1">Acrosome</location>
    </subcellularLocation>
</comment>
<feature type="transmembrane region" description="Helical" evidence="26">
    <location>
        <begin position="49"/>
        <end position="74"/>
    </location>
</feature>
<evidence type="ECO:0000256" key="1">
    <source>
        <dbReference type="ARBA" id="ARBA00004218"/>
    </source>
</evidence>
<dbReference type="PANTHER" id="PTHR11690:SF124">
    <property type="entry name" value="AMILORIDE-SENSITIVE SODIUM CHANNEL SUBUNIT ALPHA"/>
    <property type="match status" value="1"/>
</dbReference>
<evidence type="ECO:0000313" key="27">
    <source>
        <dbReference type="EMBL" id="OCT71447.1"/>
    </source>
</evidence>
<evidence type="ECO:0000256" key="16">
    <source>
        <dbReference type="ARBA" id="ARBA00023157"/>
    </source>
</evidence>
<accession>A0A974HB34</accession>
<comment type="similarity">
    <text evidence="22">Belongs to the amiloride-sensitive sodium channel (TC 1.A.6) family. SCNN1A subfamily.</text>
</comment>
<gene>
    <name evidence="27" type="ORF">XELAEV_18034427mg</name>
</gene>
<dbReference type="GO" id="GO:0015280">
    <property type="term" value="F:ligand-gated sodium channel activity"/>
    <property type="evidence" value="ECO:0007669"/>
    <property type="project" value="InterPro"/>
</dbReference>
<evidence type="ECO:0000256" key="18">
    <source>
        <dbReference type="ARBA" id="ARBA00023273"/>
    </source>
</evidence>
<dbReference type="Proteomes" id="UP000694892">
    <property type="component" value="Chromosome 7L"/>
</dbReference>
<name>A0A974HB34_XENLA</name>
<evidence type="ECO:0000256" key="3">
    <source>
        <dbReference type="ARBA" id="ARBA00004424"/>
    </source>
</evidence>
<evidence type="ECO:0000256" key="20">
    <source>
        <dbReference type="ARBA" id="ARBA00023329"/>
    </source>
</evidence>
<evidence type="ECO:0000313" key="28">
    <source>
        <dbReference type="Proteomes" id="UP000694892"/>
    </source>
</evidence>
<evidence type="ECO:0000256" key="17">
    <source>
        <dbReference type="ARBA" id="ARBA00023201"/>
    </source>
</evidence>
<evidence type="ECO:0000256" key="9">
    <source>
        <dbReference type="ARBA" id="ARBA00022692"/>
    </source>
</evidence>
<evidence type="ECO:0000256" key="13">
    <source>
        <dbReference type="ARBA" id="ARBA00023065"/>
    </source>
</evidence>
<dbReference type="Pfam" id="PF00858">
    <property type="entry name" value="ASC"/>
    <property type="match status" value="1"/>
</dbReference>
<dbReference type="NCBIfam" id="TIGR00859">
    <property type="entry name" value="ENaC"/>
    <property type="match status" value="1"/>
</dbReference>
<evidence type="ECO:0000256" key="7">
    <source>
        <dbReference type="ARBA" id="ARBA00022475"/>
    </source>
</evidence>
<keyword evidence="18" id="KW-0966">Cell projection</keyword>
<dbReference type="OMA" id="MRQCKQE"/>
<feature type="compositionally biased region" description="Low complexity" evidence="25">
    <location>
        <begin position="612"/>
        <end position="622"/>
    </location>
</feature>
<evidence type="ECO:0000256" key="11">
    <source>
        <dbReference type="ARBA" id="ARBA00022989"/>
    </source>
</evidence>
<keyword evidence="15 26" id="KW-0472">Membrane</keyword>
<dbReference type="PANTHER" id="PTHR11690">
    <property type="entry name" value="AMILORIDE-SENSITIVE SODIUM CHANNEL-RELATED"/>
    <property type="match status" value="1"/>
</dbReference>
<evidence type="ECO:0000256" key="12">
    <source>
        <dbReference type="ARBA" id="ARBA00023053"/>
    </source>
</evidence>
<dbReference type="AlphaFoldDB" id="A0A974HB34"/>
<evidence type="ECO:0000256" key="25">
    <source>
        <dbReference type="SAM" id="MobiDB-lite"/>
    </source>
</evidence>
<organism evidence="27 28">
    <name type="scientific">Xenopus laevis</name>
    <name type="common">African clawed frog</name>
    <dbReference type="NCBI Taxonomy" id="8355"/>
    <lineage>
        <taxon>Eukaryota</taxon>
        <taxon>Metazoa</taxon>
        <taxon>Chordata</taxon>
        <taxon>Craniata</taxon>
        <taxon>Vertebrata</taxon>
        <taxon>Euteleostomi</taxon>
        <taxon>Amphibia</taxon>
        <taxon>Batrachia</taxon>
        <taxon>Anura</taxon>
        <taxon>Pipoidea</taxon>
        <taxon>Pipidae</taxon>
        <taxon>Xenopodinae</taxon>
        <taxon>Xenopus</taxon>
        <taxon>Xenopus</taxon>
    </lineage>
</organism>
<sequence length="632" mass="72601">MTKEEKNEKEALIEFFSSYRELFEFFCSNTTIHGAIRLVCSRRNRMKTAFWLVLFLVTFGLMYWQFGLLFGQYFSYPVSINLNVNSDKLPFPAVTVCTLNPYRYKAIQNDLQELDKETQRTLYELYKYNSTGVQGWIPNNQRVKRDRAGLPYLLELVPPGSETHRVSRSVIEEELQVKRREWNIGFKLCNETGGDCFYQTYTSGVDAIREWYRFHYINILARVPQEAAIDGEQLENFIFACRFNEESCTKANYSSFHHAIYGNCYTFNQNQSDQSNLWSSSMPGIKNGLTLVLRTEQHDYIPLLSSVAGARVLVHGHKEPAFMDDNGFNIPPGMETSIGMKKETINRLGGKYSDCSEDGSDVDVKNLFQSEYTEQVCVRSCFQAAMVARCGCGYAFYPLSPGDQYCDYNKHKSWGHCYYKLITEFTSNKLGCFTKCRKPCLVSEYQLTAGYSKWPNRVSQDWVLHTLSRQYNLTDRNGIAKLNIYFEELNYKTILESPTINMAMLLSLLGSQWSLWFGSSVLSVVEMLELVIDFVIIGVMILLHRYYYKQANEGEETTVVPTPAPAFADLEQQVPHIPRGDLSQRQISVVADITPPPAYESLDLRSVGTLSSRSSSMRSNRSYYEENGGRRN</sequence>
<keyword evidence="16" id="KW-1015">Disulfide bond</keyword>
<evidence type="ECO:0000256" key="5">
    <source>
        <dbReference type="ARBA" id="ARBA00022448"/>
    </source>
</evidence>
<dbReference type="InterPro" id="IPR004724">
    <property type="entry name" value="ENaC_chordates"/>
</dbReference>
<keyword evidence="11 26" id="KW-1133">Transmembrane helix</keyword>
<dbReference type="GO" id="GO:0016324">
    <property type="term" value="C:apical plasma membrane"/>
    <property type="evidence" value="ECO:0007669"/>
    <property type="project" value="UniProtKB-SubCell"/>
</dbReference>
<evidence type="ECO:0000256" key="6">
    <source>
        <dbReference type="ARBA" id="ARBA00022461"/>
    </source>
</evidence>
<keyword evidence="9 26" id="KW-0812">Transmembrane</keyword>
<evidence type="ECO:0000256" key="10">
    <source>
        <dbReference type="ARBA" id="ARBA00022846"/>
    </source>
</evidence>
<dbReference type="Gene3D" id="2.60.470.10">
    <property type="entry name" value="Acid-sensing ion channels like domains"/>
    <property type="match status" value="1"/>
</dbReference>
<proteinExistence type="inferred from homology"/>
<dbReference type="Gene3D" id="1.10.287.770">
    <property type="entry name" value="YojJ-like"/>
    <property type="match status" value="1"/>
</dbReference>
<reference evidence="28" key="1">
    <citation type="journal article" date="2016" name="Nature">
        <title>Genome evolution in the allotetraploid frog Xenopus laevis.</title>
        <authorList>
            <person name="Session A.M."/>
            <person name="Uno Y."/>
            <person name="Kwon T."/>
            <person name="Chapman J.A."/>
            <person name="Toyoda A."/>
            <person name="Takahashi S."/>
            <person name="Fukui A."/>
            <person name="Hikosaka A."/>
            <person name="Suzuki A."/>
            <person name="Kondo M."/>
            <person name="van Heeringen S.J."/>
            <person name="Quigley I."/>
            <person name="Heinz S."/>
            <person name="Ogino H."/>
            <person name="Ochi H."/>
            <person name="Hellsten U."/>
            <person name="Lyons J.B."/>
            <person name="Simakov O."/>
            <person name="Putnam N."/>
            <person name="Stites J."/>
            <person name="Kuroki Y."/>
            <person name="Tanaka T."/>
            <person name="Michiue T."/>
            <person name="Watanabe M."/>
            <person name="Bogdanovic O."/>
            <person name="Lister R."/>
            <person name="Georgiou G."/>
            <person name="Paranjpe S.S."/>
            <person name="van Kruijsbergen I."/>
            <person name="Shu S."/>
            <person name="Carlson J."/>
            <person name="Kinoshita T."/>
            <person name="Ohta Y."/>
            <person name="Mawaribuchi S."/>
            <person name="Jenkins J."/>
            <person name="Grimwood J."/>
            <person name="Schmutz J."/>
            <person name="Mitros T."/>
            <person name="Mozaffari S.V."/>
            <person name="Suzuki Y."/>
            <person name="Haramoto Y."/>
            <person name="Yamamoto T.S."/>
            <person name="Takagi C."/>
            <person name="Heald R."/>
            <person name="Miller K."/>
            <person name="Haudenschild C."/>
            <person name="Kitzman J."/>
            <person name="Nakayama T."/>
            <person name="Izutsu Y."/>
            <person name="Robert J."/>
            <person name="Fortriede J."/>
            <person name="Burns K."/>
            <person name="Lotay V."/>
            <person name="Karimi K."/>
            <person name="Yasuoka Y."/>
            <person name="Dichmann D.S."/>
            <person name="Flajnik M.F."/>
            <person name="Houston D.W."/>
            <person name="Shendure J."/>
            <person name="DuPasquier L."/>
            <person name="Vize P.D."/>
            <person name="Zorn A.M."/>
            <person name="Ito M."/>
            <person name="Marcotte E.M."/>
            <person name="Wallingford J.B."/>
            <person name="Ito Y."/>
            <person name="Asashima M."/>
            <person name="Ueno N."/>
            <person name="Matsuda Y."/>
            <person name="Veenstra G.J."/>
            <person name="Fujiyama A."/>
            <person name="Harland R.M."/>
            <person name="Taira M."/>
            <person name="Rokhsar D.S."/>
        </authorList>
    </citation>
    <scope>NUCLEOTIDE SEQUENCE [LARGE SCALE GENOMIC DNA]</scope>
    <source>
        <strain evidence="28">J</strain>
    </source>
</reference>
<keyword evidence="13" id="KW-0406">Ion transport</keyword>
<evidence type="ECO:0000256" key="15">
    <source>
        <dbReference type="ARBA" id="ARBA00023136"/>
    </source>
</evidence>
<keyword evidence="17" id="KW-0739">Sodium transport</keyword>
<evidence type="ECO:0000256" key="23">
    <source>
        <dbReference type="ARBA" id="ARBA00050031"/>
    </source>
</evidence>
<dbReference type="GO" id="GO:0031514">
    <property type="term" value="C:motile cilium"/>
    <property type="evidence" value="ECO:0007669"/>
    <property type="project" value="UniProtKB-SubCell"/>
</dbReference>
<evidence type="ECO:0000256" key="19">
    <source>
        <dbReference type="ARBA" id="ARBA00023303"/>
    </source>
</evidence>
<dbReference type="InterPro" id="IPR001873">
    <property type="entry name" value="ENaC"/>
</dbReference>
<evidence type="ECO:0000256" key="8">
    <source>
        <dbReference type="ARBA" id="ARBA00022490"/>
    </source>
</evidence>
<feature type="compositionally biased region" description="Basic and acidic residues" evidence="25">
    <location>
        <begin position="623"/>
        <end position="632"/>
    </location>
</feature>
<keyword evidence="10" id="KW-0282">Flagellum</keyword>
<dbReference type="InterPro" id="IPR020903">
    <property type="entry name" value="ENaC_CS"/>
</dbReference>
<evidence type="ECO:0000256" key="4">
    <source>
        <dbReference type="ARBA" id="ARBA00004463"/>
    </source>
</evidence>
<evidence type="ECO:0000256" key="22">
    <source>
        <dbReference type="ARBA" id="ARBA00037944"/>
    </source>
</evidence>
<keyword evidence="20" id="KW-0968">Cytoplasmic vesicle</keyword>
<dbReference type="GO" id="GO:0001669">
    <property type="term" value="C:acrosomal vesicle"/>
    <property type="evidence" value="ECO:0007669"/>
    <property type="project" value="UniProtKB-SubCell"/>
</dbReference>
<evidence type="ECO:0000256" key="14">
    <source>
        <dbReference type="ARBA" id="ARBA00023069"/>
    </source>
</evidence>
<protein>
    <recommendedName>
        <fullName evidence="23">Epithelial sodium channel subunit alpha</fullName>
    </recommendedName>
    <alternativeName>
        <fullName evidence="24">Amiloride-sensitive sodium channel subunit alpha</fullName>
    </alternativeName>
</protein>
<feature type="region of interest" description="Disordered" evidence="25">
    <location>
        <begin position="612"/>
        <end position="632"/>
    </location>
</feature>
<keyword evidence="7" id="KW-1003">Cell membrane</keyword>
<dbReference type="PRINTS" id="PR01078">
    <property type="entry name" value="AMINACHANNEL"/>
</dbReference>
<evidence type="ECO:0000256" key="21">
    <source>
        <dbReference type="ARBA" id="ARBA00036239"/>
    </source>
</evidence>
<dbReference type="EMBL" id="CM004478">
    <property type="protein sequence ID" value="OCT71447.1"/>
    <property type="molecule type" value="Genomic_DNA"/>
</dbReference>
<keyword evidence="14" id="KW-0969">Cilium</keyword>
<keyword evidence="19" id="KW-0407">Ion channel</keyword>
<evidence type="ECO:0000256" key="24">
    <source>
        <dbReference type="ARBA" id="ARBA00050051"/>
    </source>
</evidence>
<evidence type="ECO:0000256" key="26">
    <source>
        <dbReference type="SAM" id="Phobius"/>
    </source>
</evidence>
<keyword evidence="8" id="KW-0963">Cytoplasm</keyword>
<dbReference type="FunFam" id="2.60.470.10:FF:000002">
    <property type="entry name" value="Amiloride-sensitive sodium channel subunit alpha"/>
    <property type="match status" value="1"/>
</dbReference>
<dbReference type="PROSITE" id="PS01206">
    <property type="entry name" value="ASC"/>
    <property type="match status" value="1"/>
</dbReference>
<comment type="catalytic activity">
    <reaction evidence="21">
        <text>Na(+)(in) = Na(+)(out)</text>
        <dbReference type="Rhea" id="RHEA:34963"/>
        <dbReference type="ChEBI" id="CHEBI:29101"/>
    </reaction>
</comment>
<keyword evidence="12" id="KW-0915">Sodium</keyword>